<dbReference type="PANTHER" id="PTHR23023">
    <property type="entry name" value="DIMETHYLANILINE MONOOXYGENASE"/>
    <property type="match status" value="1"/>
</dbReference>
<keyword evidence="6" id="KW-1133">Transmembrane helix</keyword>
<dbReference type="InterPro" id="IPR000960">
    <property type="entry name" value="Flavin_mOase"/>
</dbReference>
<dbReference type="InterPro" id="IPR050346">
    <property type="entry name" value="FMO-like"/>
</dbReference>
<dbReference type="SUPFAM" id="SSF51905">
    <property type="entry name" value="FAD/NAD(P)-binding domain"/>
    <property type="match status" value="3"/>
</dbReference>
<dbReference type="GO" id="GO:0004499">
    <property type="term" value="F:N,N-dimethylaniline monooxygenase activity"/>
    <property type="evidence" value="ECO:0007669"/>
    <property type="project" value="InterPro"/>
</dbReference>
<evidence type="ECO:0000256" key="2">
    <source>
        <dbReference type="ARBA" id="ARBA00022630"/>
    </source>
</evidence>
<evidence type="ECO:0000256" key="1">
    <source>
        <dbReference type="ARBA" id="ARBA00009183"/>
    </source>
</evidence>
<keyword evidence="5" id="KW-0560">Oxidoreductase</keyword>
<dbReference type="Pfam" id="PF00743">
    <property type="entry name" value="FMO-like"/>
    <property type="match status" value="3"/>
</dbReference>
<dbReference type="OrthoDB" id="74360at2759"/>
<feature type="transmembrane region" description="Helical" evidence="6">
    <location>
        <begin position="527"/>
        <end position="551"/>
    </location>
</feature>
<evidence type="ECO:0000313" key="7">
    <source>
        <dbReference type="EMBL" id="TKY87975.1"/>
    </source>
</evidence>
<evidence type="ECO:0000313" key="8">
    <source>
        <dbReference type="Proteomes" id="UP000306050"/>
    </source>
</evidence>
<keyword evidence="8" id="KW-1185">Reference proteome</keyword>
<accession>A0A4U7KTN4</accession>
<sequence length="1036" mass="114788">MKVAIIGAGPSALVTAKTLLEAAGADAEFTPAITIFETEADIGGTFRYRSYSNATLVSSKQLTSFSDFRLPLEHKDHLTLDEYVQYLDDYATHFKLRQRCDFRFRTSVIKSVKVEGGHLLRFRSLEPQNKDAPDRSELFTHLCVCSGLHVTPALPQIPGLPPTIDGDQVVTDPMGSAETVASRIPEPVQHAANASEIVTLHSSQFKDRCLYRGKRVMVLGTGETGMDMAYEAVKAGAKEVILCTRSGFLLFPAVLADFVVFGNVFDGNLPIDGLITNLFETAYVHPWVAAAHVRWFVSDFVIKRLLWVLTGTQAGCNQWVGELDPHRLGRAYTFLNKSSKAMPYINRGWKSRPRFLERITSYLDPPSVKPEEVSIDLAPFPARVHEDGKVEFVRNGRKEDLRMRNRTVKPDVVVYATGYTQQFDFLSKEYPVPATVRCRDVFDPEDPTVAFIGFVRPGVGAIPPIAEMQAQMWTLVLRNRIPAPLSTPYYYLLVKENARIKYGVDYSSYVSTLARDMGTAPPLGQLLWTYGLKVTLIYCFGAAFPTFYRLLGPYRHPDAKRIVETEIYDTIRRRGVVGNLMMGLIPMIFYAWVNLAALILEKVWNVVSALTRPFSTTLKRSSKAGQQQHEQVWPKARRFQSDFEPLSTSPVIATIKDPSNNKAAGQTKPRGKMLRFFALFTALLAVTAPGVEGNTEIHTFGPLLCRADEYGHLAAKAADQLSSNWPVLRPTTSPSIFSVVPDALYDSANQLNDSKTGAWLVLDLSDGGLFTLPVPRQASLYSELNPRDRWVRQRIDSLAWFLTKRFTIRASVSAHLALDVRMQLLGPEEVLQRGGVEWKAELVETKQIVDERNTASMTQTRASLPNHVVVSSVVPRETGAPSNPGKTEDTVVFSQPQDSVEPAEILASDTINVNPDGGSAPHFPCPKLFLHLVVEETGVPIPPATDLSQSSSAFAPWFQLAETVFGLLASVDEGYERDVATAPIHLTLERLYVGGVPATALSMALPMLVMLLLGWFGVRPLLDDLLPTQGKGGKDE</sequence>
<keyword evidence="6" id="KW-0472">Membrane</keyword>
<dbReference type="KEGG" id="sgra:EX895_003071"/>
<comment type="similarity">
    <text evidence="1">Belongs to the FMO family.</text>
</comment>
<dbReference type="EMBL" id="SRRM01000011">
    <property type="protein sequence ID" value="TKY87975.1"/>
    <property type="molecule type" value="Genomic_DNA"/>
</dbReference>
<proteinExistence type="inferred from homology"/>
<dbReference type="InterPro" id="IPR020946">
    <property type="entry name" value="Flavin_mOase-like"/>
</dbReference>
<dbReference type="PRINTS" id="PR00370">
    <property type="entry name" value="FMOXYGENASE"/>
</dbReference>
<dbReference type="Gene3D" id="3.50.50.60">
    <property type="entry name" value="FAD/NAD(P)-binding domain"/>
    <property type="match status" value="3"/>
</dbReference>
<reference evidence="7 8" key="1">
    <citation type="submission" date="2019-05" db="EMBL/GenBank/DDBJ databases">
        <title>Sporisorium graminicola CBS 10092 draft sequencing and annotation.</title>
        <authorList>
            <person name="Solano-Gonzalez S."/>
            <person name="Caddick M.X."/>
            <person name="Darby A."/>
        </authorList>
    </citation>
    <scope>NUCLEOTIDE SEQUENCE [LARGE SCALE GENOMIC DNA]</scope>
    <source>
        <strain evidence="7 8">CBS 10092</strain>
    </source>
</reference>
<evidence type="ECO:0000256" key="3">
    <source>
        <dbReference type="ARBA" id="ARBA00022827"/>
    </source>
</evidence>
<dbReference type="GO" id="GO:0050661">
    <property type="term" value="F:NADP binding"/>
    <property type="evidence" value="ECO:0007669"/>
    <property type="project" value="InterPro"/>
</dbReference>
<evidence type="ECO:0000256" key="6">
    <source>
        <dbReference type="SAM" id="Phobius"/>
    </source>
</evidence>
<dbReference type="GO" id="GO:0050660">
    <property type="term" value="F:flavin adenine dinucleotide binding"/>
    <property type="evidence" value="ECO:0007669"/>
    <property type="project" value="InterPro"/>
</dbReference>
<protein>
    <recommendedName>
        <fullName evidence="9">Flavin-containing monooxygenase</fullName>
    </recommendedName>
</protein>
<dbReference type="InterPro" id="IPR036188">
    <property type="entry name" value="FAD/NAD-bd_sf"/>
</dbReference>
<name>A0A4U7KTN4_9BASI</name>
<keyword evidence="3" id="KW-0274">FAD</keyword>
<evidence type="ECO:0000256" key="4">
    <source>
        <dbReference type="ARBA" id="ARBA00022857"/>
    </source>
</evidence>
<organism evidence="7 8">
    <name type="scientific">Sporisorium graminicola</name>
    <dbReference type="NCBI Taxonomy" id="280036"/>
    <lineage>
        <taxon>Eukaryota</taxon>
        <taxon>Fungi</taxon>
        <taxon>Dikarya</taxon>
        <taxon>Basidiomycota</taxon>
        <taxon>Ustilaginomycotina</taxon>
        <taxon>Ustilaginomycetes</taxon>
        <taxon>Ustilaginales</taxon>
        <taxon>Ustilaginaceae</taxon>
        <taxon>Sporisorium</taxon>
    </lineage>
</organism>
<comment type="caution">
    <text evidence="7">The sequence shown here is derived from an EMBL/GenBank/DDBJ whole genome shotgun (WGS) entry which is preliminary data.</text>
</comment>
<feature type="transmembrane region" description="Helical" evidence="6">
    <location>
        <begin position="991"/>
        <end position="1016"/>
    </location>
</feature>
<keyword evidence="6" id="KW-0812">Transmembrane</keyword>
<dbReference type="Proteomes" id="UP000306050">
    <property type="component" value="Chromosome SGRAM_19"/>
</dbReference>
<feature type="transmembrane region" description="Helical" evidence="6">
    <location>
        <begin position="580"/>
        <end position="600"/>
    </location>
</feature>
<evidence type="ECO:0000256" key="5">
    <source>
        <dbReference type="ARBA" id="ARBA00023002"/>
    </source>
</evidence>
<keyword evidence="2" id="KW-0285">Flavoprotein</keyword>
<keyword evidence="4" id="KW-0521">NADP</keyword>
<dbReference type="RefSeq" id="XP_029739960.1">
    <property type="nucleotide sequence ID" value="XM_029883669.1"/>
</dbReference>
<dbReference type="AlphaFoldDB" id="A0A4U7KTN4"/>
<evidence type="ECO:0008006" key="9">
    <source>
        <dbReference type="Google" id="ProtNLM"/>
    </source>
</evidence>
<gene>
    <name evidence="7" type="ORF">EX895_003071</name>
</gene>
<dbReference type="GeneID" id="40725966"/>